<name>A0AAP6Y424_9GAMM</name>
<dbReference type="Proteomes" id="UP000549590">
    <property type="component" value="Unassembled WGS sequence"/>
</dbReference>
<evidence type="ECO:0000313" key="3">
    <source>
        <dbReference type="Proteomes" id="UP000549590"/>
    </source>
</evidence>
<reference evidence="2 3" key="1">
    <citation type="submission" date="2020-04" db="EMBL/GenBank/DDBJ databases">
        <title>Genome sequencing and assembly of Pseudoalteromonas arctica.</title>
        <authorList>
            <person name="Cook G.M."/>
        </authorList>
    </citation>
    <scope>NUCLEOTIDE SEQUENCE [LARGE SCALE GENOMIC DNA]</scope>
    <source>
        <strain evidence="2 3">NEC-BIFX-2020_001</strain>
    </source>
</reference>
<dbReference type="RefSeq" id="WP_169045172.1">
    <property type="nucleotide sequence ID" value="NZ_JABBYB010000013.1"/>
</dbReference>
<dbReference type="AlphaFoldDB" id="A0AAP6Y424"/>
<evidence type="ECO:0000313" key="2">
    <source>
        <dbReference type="EMBL" id="NMP04647.1"/>
    </source>
</evidence>
<dbReference type="EMBL" id="JABBYB010000013">
    <property type="protein sequence ID" value="NMP04647.1"/>
    <property type="molecule type" value="Genomic_DNA"/>
</dbReference>
<proteinExistence type="predicted"/>
<keyword evidence="1" id="KW-0732">Signal</keyword>
<evidence type="ECO:0000256" key="1">
    <source>
        <dbReference type="SAM" id="SignalP"/>
    </source>
</evidence>
<gene>
    <name evidence="2" type="ORF">HHE94_18250</name>
</gene>
<sequence>MRVLAILSFIIILSFPVNAKIADISWNEFIEQTELVAVVSIQEMKRIDEVYGVTKVKVLKVINGTDNHKEIDIDWSIGRISQPLFDIYHNYVVFLKKNDNGKYEASIIGRSFWKIEKDYSTQEFFVDLDMDIYMINLINIPEYIYDLREVSPNNQHGKPYNVRRVYLKKLTEYFESNKT</sequence>
<comment type="caution">
    <text evidence="2">The sequence shown here is derived from an EMBL/GenBank/DDBJ whole genome shotgun (WGS) entry which is preliminary data.</text>
</comment>
<feature type="signal peptide" evidence="1">
    <location>
        <begin position="1"/>
        <end position="19"/>
    </location>
</feature>
<accession>A0AAP6Y424</accession>
<feature type="chain" id="PRO_5042880911" evidence="1">
    <location>
        <begin position="20"/>
        <end position="179"/>
    </location>
</feature>
<protein>
    <submittedName>
        <fullName evidence="2">Uncharacterized protein</fullName>
    </submittedName>
</protein>
<organism evidence="2 3">
    <name type="scientific">Pseudoalteromonas arctica</name>
    <dbReference type="NCBI Taxonomy" id="394751"/>
    <lineage>
        <taxon>Bacteria</taxon>
        <taxon>Pseudomonadati</taxon>
        <taxon>Pseudomonadota</taxon>
        <taxon>Gammaproteobacteria</taxon>
        <taxon>Alteromonadales</taxon>
        <taxon>Pseudoalteromonadaceae</taxon>
        <taxon>Pseudoalteromonas</taxon>
    </lineage>
</organism>